<reference evidence="1 2" key="1">
    <citation type="journal article" date="2019" name="Int. J. Syst. Evol. Microbiol.">
        <title>The Global Catalogue of Microorganisms (GCM) 10K type strain sequencing project: providing services to taxonomists for standard genome sequencing and annotation.</title>
        <authorList>
            <consortium name="The Broad Institute Genomics Platform"/>
            <consortium name="The Broad Institute Genome Sequencing Center for Infectious Disease"/>
            <person name="Wu L."/>
            <person name="Ma J."/>
        </authorList>
    </citation>
    <scope>NUCLEOTIDE SEQUENCE [LARGE SCALE GENOMIC DNA]</scope>
    <source>
        <strain evidence="1 2">JCM 10671</strain>
    </source>
</reference>
<proteinExistence type="predicted"/>
<dbReference type="EMBL" id="BAAAHE010000032">
    <property type="protein sequence ID" value="GAA0628523.1"/>
    <property type="molecule type" value="Genomic_DNA"/>
</dbReference>
<accession>A0ABN1H4D8</accession>
<gene>
    <name evidence="1" type="ORF">GCM10009547_35210</name>
</gene>
<keyword evidence="2" id="KW-1185">Reference proteome</keyword>
<evidence type="ECO:0000313" key="1">
    <source>
        <dbReference type="EMBL" id="GAA0628523.1"/>
    </source>
</evidence>
<comment type="caution">
    <text evidence="1">The sequence shown here is derived from an EMBL/GenBank/DDBJ whole genome shotgun (WGS) entry which is preliminary data.</text>
</comment>
<organism evidence="1 2">
    <name type="scientific">Sporichthya brevicatena</name>
    <dbReference type="NCBI Taxonomy" id="171442"/>
    <lineage>
        <taxon>Bacteria</taxon>
        <taxon>Bacillati</taxon>
        <taxon>Actinomycetota</taxon>
        <taxon>Actinomycetes</taxon>
        <taxon>Sporichthyales</taxon>
        <taxon>Sporichthyaceae</taxon>
        <taxon>Sporichthya</taxon>
    </lineage>
</organism>
<dbReference type="RefSeq" id="WP_344607146.1">
    <property type="nucleotide sequence ID" value="NZ_BAAAHE010000032.1"/>
</dbReference>
<evidence type="ECO:0000313" key="2">
    <source>
        <dbReference type="Proteomes" id="UP001500957"/>
    </source>
</evidence>
<protein>
    <submittedName>
        <fullName evidence="1">Uncharacterized protein</fullName>
    </submittedName>
</protein>
<dbReference type="Proteomes" id="UP001500957">
    <property type="component" value="Unassembled WGS sequence"/>
</dbReference>
<sequence length="67" mass="7485">MTAEYREGEAAEFALKMHRARRPRPGEHGLPFTFGACSEVVPRSVRVDLGRSFADTPFEEATATFAR</sequence>
<name>A0ABN1H4D8_9ACTN</name>